<dbReference type="PANTHER" id="PTHR35011">
    <property type="entry name" value="2,3-DIKETO-L-GULONATE TRAP TRANSPORTER SMALL PERMEASE PROTEIN YIAM"/>
    <property type="match status" value="1"/>
</dbReference>
<comment type="subunit">
    <text evidence="9">The complex comprises the extracytoplasmic solute receptor protein and the two transmembrane proteins.</text>
</comment>
<evidence type="ECO:0000256" key="4">
    <source>
        <dbReference type="ARBA" id="ARBA00022519"/>
    </source>
</evidence>
<keyword evidence="2 9" id="KW-0813">Transport</keyword>
<dbReference type="InterPro" id="IPR007387">
    <property type="entry name" value="TRAP_DctQ"/>
</dbReference>
<evidence type="ECO:0000259" key="10">
    <source>
        <dbReference type="Pfam" id="PF04290"/>
    </source>
</evidence>
<feature type="domain" description="Tripartite ATP-independent periplasmic transporters DctQ component" evidence="10">
    <location>
        <begin position="44"/>
        <end position="174"/>
    </location>
</feature>
<dbReference type="Pfam" id="PF04290">
    <property type="entry name" value="DctQ"/>
    <property type="match status" value="1"/>
</dbReference>
<reference evidence="11 12" key="1">
    <citation type="submission" date="2017-01" db="EMBL/GenBank/DDBJ databases">
        <authorList>
            <person name="Mah S.A."/>
            <person name="Swanson W.J."/>
            <person name="Moy G.W."/>
            <person name="Vacquier V.D."/>
        </authorList>
    </citation>
    <scope>NUCLEOTIDE SEQUENCE [LARGE SCALE GENOMIC DNA]</scope>
    <source>
        <strain evidence="11 12">DSM 7027</strain>
    </source>
</reference>
<evidence type="ECO:0000256" key="7">
    <source>
        <dbReference type="ARBA" id="ARBA00023136"/>
    </source>
</evidence>
<evidence type="ECO:0000256" key="6">
    <source>
        <dbReference type="ARBA" id="ARBA00022989"/>
    </source>
</evidence>
<dbReference type="Proteomes" id="UP000186895">
    <property type="component" value="Unassembled WGS sequence"/>
</dbReference>
<organism evidence="11 12">
    <name type="scientific">Marinobacterium stanieri</name>
    <dbReference type="NCBI Taxonomy" id="49186"/>
    <lineage>
        <taxon>Bacteria</taxon>
        <taxon>Pseudomonadati</taxon>
        <taxon>Pseudomonadota</taxon>
        <taxon>Gammaproteobacteria</taxon>
        <taxon>Oceanospirillales</taxon>
        <taxon>Oceanospirillaceae</taxon>
        <taxon>Marinobacterium</taxon>
    </lineage>
</organism>
<name>A0A1N6WFQ0_9GAMM</name>
<dbReference type="InterPro" id="IPR055348">
    <property type="entry name" value="DctQ"/>
</dbReference>
<dbReference type="GO" id="GO:0005886">
    <property type="term" value="C:plasma membrane"/>
    <property type="evidence" value="ECO:0007669"/>
    <property type="project" value="UniProtKB-SubCell"/>
</dbReference>
<evidence type="ECO:0000256" key="9">
    <source>
        <dbReference type="RuleBase" id="RU369079"/>
    </source>
</evidence>
<evidence type="ECO:0000256" key="5">
    <source>
        <dbReference type="ARBA" id="ARBA00022692"/>
    </source>
</evidence>
<dbReference type="AlphaFoldDB" id="A0A1N6WFQ0"/>
<evidence type="ECO:0000313" key="11">
    <source>
        <dbReference type="EMBL" id="SIQ88894.1"/>
    </source>
</evidence>
<proteinExistence type="inferred from homology"/>
<keyword evidence="4 9" id="KW-0997">Cell inner membrane</keyword>
<feature type="transmembrane region" description="Helical" evidence="9">
    <location>
        <begin position="25"/>
        <end position="48"/>
    </location>
</feature>
<feature type="transmembrane region" description="Helical" evidence="9">
    <location>
        <begin position="68"/>
        <end position="85"/>
    </location>
</feature>
<evidence type="ECO:0000256" key="8">
    <source>
        <dbReference type="ARBA" id="ARBA00038436"/>
    </source>
</evidence>
<accession>A0A1N6WFQ0</accession>
<keyword evidence="6 9" id="KW-1133">Transmembrane helix</keyword>
<feature type="transmembrane region" description="Helical" evidence="9">
    <location>
        <begin position="147"/>
        <end position="165"/>
    </location>
</feature>
<gene>
    <name evidence="11" type="ORF">SAMN05421647_110129</name>
</gene>
<keyword evidence="3" id="KW-1003">Cell membrane</keyword>
<dbReference type="GO" id="GO:0022857">
    <property type="term" value="F:transmembrane transporter activity"/>
    <property type="evidence" value="ECO:0007669"/>
    <property type="project" value="UniProtKB-UniRule"/>
</dbReference>
<dbReference type="EMBL" id="FTMN01000010">
    <property type="protein sequence ID" value="SIQ88894.1"/>
    <property type="molecule type" value="Genomic_DNA"/>
</dbReference>
<dbReference type="eggNOG" id="COG3090">
    <property type="taxonomic scope" value="Bacteria"/>
</dbReference>
<evidence type="ECO:0000313" key="12">
    <source>
        <dbReference type="Proteomes" id="UP000186895"/>
    </source>
</evidence>
<comment type="subcellular location">
    <subcellularLocation>
        <location evidence="1 9">Cell inner membrane</location>
        <topology evidence="1 9">Multi-pass membrane protein</topology>
    </subcellularLocation>
</comment>
<feature type="transmembrane region" description="Helical" evidence="9">
    <location>
        <begin position="106"/>
        <end position="127"/>
    </location>
</feature>
<dbReference type="RefSeq" id="WP_076465378.1">
    <property type="nucleotide sequence ID" value="NZ_FTMN01000010.1"/>
</dbReference>
<evidence type="ECO:0000256" key="2">
    <source>
        <dbReference type="ARBA" id="ARBA00022448"/>
    </source>
</evidence>
<keyword evidence="12" id="KW-1185">Reference proteome</keyword>
<comment type="function">
    <text evidence="9">Part of the tripartite ATP-independent periplasmic (TRAP) transport system.</text>
</comment>
<sequence length="187" mass="20788">MSDVNASSNDKQAWRASHPSRWVRFNHALVTLCGRLASALFVTITVMITYEVIARYVFLSPTIWVEDLSLLCQIWASCLGASWLLQHQALIRIDMLINHFGPRLRVAAEIWSLLVIALFSAWVTWYGSELVIESIAMNSASATMLGLPMWITKSAIPVGFGLLFIQCLTEAALVLTGHLQAAEEVNI</sequence>
<keyword evidence="7 9" id="KW-0472">Membrane</keyword>
<evidence type="ECO:0000256" key="3">
    <source>
        <dbReference type="ARBA" id="ARBA00022475"/>
    </source>
</evidence>
<dbReference type="STRING" id="49186.SAMN05421647_110129"/>
<evidence type="ECO:0000256" key="1">
    <source>
        <dbReference type="ARBA" id="ARBA00004429"/>
    </source>
</evidence>
<comment type="similarity">
    <text evidence="8 9">Belongs to the TRAP transporter small permease family.</text>
</comment>
<protein>
    <recommendedName>
        <fullName evidence="9">TRAP transporter small permease protein</fullName>
    </recommendedName>
</protein>
<keyword evidence="5 9" id="KW-0812">Transmembrane</keyword>